<name>A0ABW2AIJ1_9MICO</name>
<evidence type="ECO:0000313" key="3">
    <source>
        <dbReference type="Proteomes" id="UP001596298"/>
    </source>
</evidence>
<dbReference type="Pfam" id="PF12502">
    <property type="entry name" value="DUF3710"/>
    <property type="match status" value="1"/>
</dbReference>
<evidence type="ECO:0000313" key="2">
    <source>
        <dbReference type="EMBL" id="MFC6706444.1"/>
    </source>
</evidence>
<proteinExistence type="predicted"/>
<feature type="compositionally biased region" description="Acidic residues" evidence="1">
    <location>
        <begin position="46"/>
        <end position="66"/>
    </location>
</feature>
<dbReference type="RefSeq" id="WP_382403105.1">
    <property type="nucleotide sequence ID" value="NZ_JBHSWH010000001.1"/>
</dbReference>
<comment type="caution">
    <text evidence="2">The sequence shown here is derived from an EMBL/GenBank/DDBJ whole genome shotgun (WGS) entry which is preliminary data.</text>
</comment>
<feature type="region of interest" description="Disordered" evidence="1">
    <location>
        <begin position="238"/>
        <end position="301"/>
    </location>
</feature>
<protein>
    <submittedName>
        <fullName evidence="2">DUF3710 domain-containing protein</fullName>
    </submittedName>
</protein>
<organism evidence="2 3">
    <name type="scientific">Flexivirga alba</name>
    <dbReference type="NCBI Taxonomy" id="702742"/>
    <lineage>
        <taxon>Bacteria</taxon>
        <taxon>Bacillati</taxon>
        <taxon>Actinomycetota</taxon>
        <taxon>Actinomycetes</taxon>
        <taxon>Micrococcales</taxon>
        <taxon>Dermacoccaceae</taxon>
        <taxon>Flexivirga</taxon>
    </lineage>
</organism>
<feature type="compositionally biased region" description="Basic and acidic residues" evidence="1">
    <location>
        <begin position="67"/>
        <end position="91"/>
    </location>
</feature>
<gene>
    <name evidence="2" type="ORF">ACFQDH_14555</name>
</gene>
<dbReference type="EMBL" id="JBHSWH010000001">
    <property type="protein sequence ID" value="MFC6706444.1"/>
    <property type="molecule type" value="Genomic_DNA"/>
</dbReference>
<reference evidence="3" key="1">
    <citation type="journal article" date="2019" name="Int. J. Syst. Evol. Microbiol.">
        <title>The Global Catalogue of Microorganisms (GCM) 10K type strain sequencing project: providing services to taxonomists for standard genome sequencing and annotation.</title>
        <authorList>
            <consortium name="The Broad Institute Genomics Platform"/>
            <consortium name="The Broad Institute Genome Sequencing Center for Infectious Disease"/>
            <person name="Wu L."/>
            <person name="Ma J."/>
        </authorList>
    </citation>
    <scope>NUCLEOTIDE SEQUENCE [LARGE SCALE GENOMIC DNA]</scope>
    <source>
        <strain evidence="3">CCUG 58127</strain>
    </source>
</reference>
<feature type="compositionally biased region" description="Acidic residues" evidence="1">
    <location>
        <begin position="20"/>
        <end position="38"/>
    </location>
</feature>
<keyword evidence="3" id="KW-1185">Reference proteome</keyword>
<accession>A0ABW2AIJ1</accession>
<dbReference type="Proteomes" id="UP001596298">
    <property type="component" value="Unassembled WGS sequence"/>
</dbReference>
<feature type="compositionally biased region" description="Basic and acidic residues" evidence="1">
    <location>
        <begin position="271"/>
        <end position="301"/>
    </location>
</feature>
<sequence>MAIFRRKAKDTEGETVDVATEAEQDTDVEQVEESDTDASDTGTAAELDEADVSDDNAADSDSDSDDAERARLPRPYELDRSSGPFDRSEVDDLDGHLDFGAVAIVPEPGMELRLDVDDAGQEITGITAVIDGAACQVQAFAAPKSKGVWDDIRDEIADNLLGGGGTAEEKLGPLGIELHTRMPTQGPDGRTTYAPARFVGVDGPRWFLRAVLSGNAALDEATGNQLVDFLRRSVVTRGGEPRAPREMLPMQIPEDVQTQADAEAAALEQNPDAKPDQTGDKSHTTDDFKPFERGPEITEVR</sequence>
<feature type="region of interest" description="Disordered" evidence="1">
    <location>
        <begin position="1"/>
        <end position="91"/>
    </location>
</feature>
<evidence type="ECO:0000256" key="1">
    <source>
        <dbReference type="SAM" id="MobiDB-lite"/>
    </source>
</evidence>
<dbReference type="InterPro" id="IPR022183">
    <property type="entry name" value="DUF3710"/>
</dbReference>